<dbReference type="PANTHER" id="PTHR46825">
    <property type="entry name" value="D-ALANYL-D-ALANINE-CARBOXYPEPTIDASE/ENDOPEPTIDASE AMPH"/>
    <property type="match status" value="1"/>
</dbReference>
<evidence type="ECO:0000313" key="4">
    <source>
        <dbReference type="EMBL" id="KZP01817.1"/>
    </source>
</evidence>
<dbReference type="PANTHER" id="PTHR46825:SF15">
    <property type="entry name" value="BETA-LACTAMASE-RELATED DOMAIN-CONTAINING PROTEIN"/>
    <property type="match status" value="1"/>
</dbReference>
<dbReference type="Gene3D" id="3.40.710.10">
    <property type="entry name" value="DD-peptidase/beta-lactamase superfamily"/>
    <property type="match status" value="1"/>
</dbReference>
<feature type="domain" description="Beta-lactamase-related" evidence="3">
    <location>
        <begin position="56"/>
        <end position="366"/>
    </location>
</feature>
<dbReference type="Pfam" id="PF00144">
    <property type="entry name" value="Beta-lactamase"/>
    <property type="match status" value="1"/>
</dbReference>
<reference evidence="4 5" key="1">
    <citation type="journal article" date="2016" name="Mol. Biol. Evol.">
        <title>Comparative Genomics of Early-Diverging Mushroom-Forming Fungi Provides Insights into the Origins of Lignocellulose Decay Capabilities.</title>
        <authorList>
            <person name="Nagy L.G."/>
            <person name="Riley R."/>
            <person name="Tritt A."/>
            <person name="Adam C."/>
            <person name="Daum C."/>
            <person name="Floudas D."/>
            <person name="Sun H."/>
            <person name="Yadav J.S."/>
            <person name="Pangilinan J."/>
            <person name="Larsson K.H."/>
            <person name="Matsuura K."/>
            <person name="Barry K."/>
            <person name="Labutti K."/>
            <person name="Kuo R."/>
            <person name="Ohm R.A."/>
            <person name="Bhattacharya S.S."/>
            <person name="Shirouzu T."/>
            <person name="Yoshinaga Y."/>
            <person name="Martin F.M."/>
            <person name="Grigoriev I.V."/>
            <person name="Hibbett D.S."/>
        </authorList>
    </citation>
    <scope>NUCLEOTIDE SEQUENCE [LARGE SCALE GENOMIC DNA]</scope>
    <source>
        <strain evidence="4 5">TUFC12733</strain>
    </source>
</reference>
<dbReference type="EMBL" id="KV417266">
    <property type="protein sequence ID" value="KZP01817.1"/>
    <property type="molecule type" value="Genomic_DNA"/>
</dbReference>
<dbReference type="OrthoDB" id="5946976at2759"/>
<dbReference type="STRING" id="1330018.A0A167SDJ4"/>
<sequence length="582" mass="64787">MEPADDFVQYVGELVRTFKVPGLSIAVVRTAVGDSPTFQFYNSGKALESDLPQLPSQPTDEHTLYCIASTSKAFTTTALGLLIEDYKDGRGKVPLPAGVHLNWDTKVASLLPGEFVLQDAYASTHVSLADLCSHLSGVPGNDLAYGPDSSTKEIVKGLRYLRPGAELREKFQYNNLMYMTIAHIIATYSGQTFTSFVSSRIFQPLGMQYSTYQPRQPHQEPLTALRQLAHCWVNNAGLDGTDTRRVPMFNETWKEESLEMNAGPGGVISCTSDMAKWVQTMLTNGKSPDTQVIPISVMEHITTGRSVQTGRPSHPELSAAVYGAGWVRSSYQGRQMLQHTGDAIGWSSLVTFFPDDGLGVVCLSNAGSVYPALGCVTYRVAEDVLGLKRVDWLERFSPVKDTEQVDHKRTEKQEKQPSENAQPQDLAQYSGTYWNDAYGALTLCTWPAEESSISAQVFADYRLVDPDMQTHPEKYIVGRWKKVWCSHLRMIAAPPSAREDDESGQEREEHEFQLYVDTIYPQGCGVDHTPFVVRVNKDWPAKVVFAVDDAVEKGLGMWISESQIKREGSIRERAEVWFDKVA</sequence>
<dbReference type="Proteomes" id="UP000076738">
    <property type="component" value="Unassembled WGS sequence"/>
</dbReference>
<keyword evidence="5" id="KW-1185">Reference proteome</keyword>
<evidence type="ECO:0000256" key="1">
    <source>
        <dbReference type="ARBA" id="ARBA00038215"/>
    </source>
</evidence>
<dbReference type="InterPro" id="IPR012338">
    <property type="entry name" value="Beta-lactam/transpept-like"/>
</dbReference>
<gene>
    <name evidence="4" type="ORF">CALVIDRAFT_594492</name>
</gene>
<proteinExistence type="inferred from homology"/>
<dbReference type="InterPro" id="IPR050491">
    <property type="entry name" value="AmpC-like"/>
</dbReference>
<evidence type="ECO:0000256" key="2">
    <source>
        <dbReference type="SAM" id="MobiDB-lite"/>
    </source>
</evidence>
<protein>
    <submittedName>
        <fullName evidence="4">Beta-lactamase/transpeptidase-like protein</fullName>
    </submittedName>
</protein>
<feature type="region of interest" description="Disordered" evidence="2">
    <location>
        <begin position="403"/>
        <end position="425"/>
    </location>
</feature>
<evidence type="ECO:0000313" key="5">
    <source>
        <dbReference type="Proteomes" id="UP000076738"/>
    </source>
</evidence>
<accession>A0A167SDJ4</accession>
<name>A0A167SDJ4_CALVF</name>
<dbReference type="InterPro" id="IPR001466">
    <property type="entry name" value="Beta-lactam-related"/>
</dbReference>
<comment type="similarity">
    <text evidence="1">Belongs to the peptidase S12 family.</text>
</comment>
<organism evidence="4 5">
    <name type="scientific">Calocera viscosa (strain TUFC12733)</name>
    <dbReference type="NCBI Taxonomy" id="1330018"/>
    <lineage>
        <taxon>Eukaryota</taxon>
        <taxon>Fungi</taxon>
        <taxon>Dikarya</taxon>
        <taxon>Basidiomycota</taxon>
        <taxon>Agaricomycotina</taxon>
        <taxon>Dacrymycetes</taxon>
        <taxon>Dacrymycetales</taxon>
        <taxon>Dacrymycetaceae</taxon>
        <taxon>Calocera</taxon>
    </lineage>
</organism>
<dbReference type="AlphaFoldDB" id="A0A167SDJ4"/>
<dbReference type="SUPFAM" id="SSF56601">
    <property type="entry name" value="beta-lactamase/transpeptidase-like"/>
    <property type="match status" value="1"/>
</dbReference>
<evidence type="ECO:0000259" key="3">
    <source>
        <dbReference type="Pfam" id="PF00144"/>
    </source>
</evidence>
<feature type="compositionally biased region" description="Basic and acidic residues" evidence="2">
    <location>
        <begin position="403"/>
        <end position="417"/>
    </location>
</feature>